<reference evidence="2" key="1">
    <citation type="submission" date="2020-03" db="EMBL/GenBank/DDBJ databases">
        <title>The deep terrestrial virosphere.</title>
        <authorList>
            <person name="Holmfeldt K."/>
            <person name="Nilsson E."/>
            <person name="Simone D."/>
            <person name="Lopez-Fernandez M."/>
            <person name="Wu X."/>
            <person name="de Brujin I."/>
            <person name="Lundin D."/>
            <person name="Andersson A."/>
            <person name="Bertilsson S."/>
            <person name="Dopson M."/>
        </authorList>
    </citation>
    <scope>NUCLEOTIDE SEQUENCE</scope>
    <source>
        <strain evidence="2">MM415B04217</strain>
    </source>
</reference>
<evidence type="ECO:0000256" key="1">
    <source>
        <dbReference type="SAM" id="Phobius"/>
    </source>
</evidence>
<keyword evidence="1" id="KW-0812">Transmembrane</keyword>
<protein>
    <submittedName>
        <fullName evidence="2">Uncharacterized protein</fullName>
    </submittedName>
</protein>
<organism evidence="2">
    <name type="scientific">viral metagenome</name>
    <dbReference type="NCBI Taxonomy" id="1070528"/>
    <lineage>
        <taxon>unclassified sequences</taxon>
        <taxon>metagenomes</taxon>
        <taxon>organismal metagenomes</taxon>
    </lineage>
</organism>
<feature type="transmembrane region" description="Helical" evidence="1">
    <location>
        <begin position="74"/>
        <end position="98"/>
    </location>
</feature>
<accession>A0A6M3LIQ6</accession>
<dbReference type="AlphaFoldDB" id="A0A6M3LIQ6"/>
<keyword evidence="1" id="KW-1133">Transmembrane helix</keyword>
<feature type="transmembrane region" description="Helical" evidence="1">
    <location>
        <begin position="43"/>
        <end position="67"/>
    </location>
</feature>
<keyword evidence="1" id="KW-0472">Membrane</keyword>
<evidence type="ECO:0000313" key="2">
    <source>
        <dbReference type="EMBL" id="QJA93452.1"/>
    </source>
</evidence>
<dbReference type="EMBL" id="MT143150">
    <property type="protein sequence ID" value="QJA93452.1"/>
    <property type="molecule type" value="Genomic_DNA"/>
</dbReference>
<name>A0A6M3LIQ6_9ZZZZ</name>
<proteinExistence type="predicted"/>
<sequence length="136" mass="13746">MAESGSTETVREMAQDGADITAAVMPSGGWGIRGWLSAIYTHFTAGLTASAPAAVSVGVASTVILVANANRKGCLLVNTSAGYISLAFGAAAVLYSGITLGPLDGTFKMDKHSLILGEIRGIASQAACNIGVQELT</sequence>
<gene>
    <name evidence="2" type="ORF">MM415B04217_0004</name>
</gene>